<organism evidence="2 3">
    <name type="scientific">Pseudohalioglobus lutimaris</name>
    <dbReference type="NCBI Taxonomy" id="1737061"/>
    <lineage>
        <taxon>Bacteria</taxon>
        <taxon>Pseudomonadati</taxon>
        <taxon>Pseudomonadota</taxon>
        <taxon>Gammaproteobacteria</taxon>
        <taxon>Cellvibrionales</taxon>
        <taxon>Halieaceae</taxon>
        <taxon>Pseudohalioglobus</taxon>
    </lineage>
</organism>
<gene>
    <name evidence="2" type="ORF">C0039_20395</name>
</gene>
<evidence type="ECO:0000313" key="2">
    <source>
        <dbReference type="EMBL" id="PLW66717.1"/>
    </source>
</evidence>
<sequence length="298" mass="33090">MFKVRLLIVFLLLTLTACKLSIQVPEGGTVSSASGGYSCSSNQTCDIDVNDIYFNETFTAQPSAGYQFTGWRKREKGLCGGRVADCELSTAGFADNPGLMNILESSESFYLEPGFELKSAREVARLEVSESEESPVTDANGKVIGGIRMVDNFGHMIGLNFEGIEETFYLHTEYYRESEEILDVSLVVGLIDLFYEAPECDRQGKVYKSFDVDLDGNKEGVEFSKRPKGEAAVGPEGFVWIPRPGADYEAFSRGHMQSTSSRRYGGCLDLVMPFRGRFIEMIPTNLKLKLPLTFDPPY</sequence>
<feature type="signal peptide" evidence="1">
    <location>
        <begin position="1"/>
        <end position="19"/>
    </location>
</feature>
<accession>A0A2N5WWV8</accession>
<feature type="chain" id="PRO_5014989119" evidence="1">
    <location>
        <begin position="20"/>
        <end position="298"/>
    </location>
</feature>
<comment type="caution">
    <text evidence="2">The sequence shown here is derived from an EMBL/GenBank/DDBJ whole genome shotgun (WGS) entry which is preliminary data.</text>
</comment>
<proteinExistence type="predicted"/>
<evidence type="ECO:0000313" key="3">
    <source>
        <dbReference type="Proteomes" id="UP000235005"/>
    </source>
</evidence>
<keyword evidence="1" id="KW-0732">Signal</keyword>
<dbReference type="EMBL" id="PKUS01000051">
    <property type="protein sequence ID" value="PLW66717.1"/>
    <property type="molecule type" value="Genomic_DNA"/>
</dbReference>
<reference evidence="2 3" key="1">
    <citation type="submission" date="2018-01" db="EMBL/GenBank/DDBJ databases">
        <title>The draft genome sequence of Halioglobus lutimaris HF004.</title>
        <authorList>
            <person name="Du Z.-J."/>
            <person name="Shi M.-J."/>
        </authorList>
    </citation>
    <scope>NUCLEOTIDE SEQUENCE [LARGE SCALE GENOMIC DNA]</scope>
    <source>
        <strain evidence="2 3">HF004</strain>
    </source>
</reference>
<evidence type="ECO:0000256" key="1">
    <source>
        <dbReference type="SAM" id="SignalP"/>
    </source>
</evidence>
<protein>
    <submittedName>
        <fullName evidence="2">Uncharacterized protein</fullName>
    </submittedName>
</protein>
<dbReference type="PROSITE" id="PS51257">
    <property type="entry name" value="PROKAR_LIPOPROTEIN"/>
    <property type="match status" value="1"/>
</dbReference>
<keyword evidence="3" id="KW-1185">Reference proteome</keyword>
<dbReference type="AlphaFoldDB" id="A0A2N5WWV8"/>
<dbReference type="Proteomes" id="UP000235005">
    <property type="component" value="Unassembled WGS sequence"/>
</dbReference>
<name>A0A2N5WWV8_9GAMM</name>